<gene>
    <name evidence="2" type="ORF">CAEBREN_07958</name>
</gene>
<proteinExistence type="predicted"/>
<protein>
    <submittedName>
        <fullName evidence="2">Uncharacterized protein</fullName>
    </submittedName>
</protein>
<dbReference type="InterPro" id="IPR007174">
    <property type="entry name" value="Las1"/>
</dbReference>
<dbReference type="Proteomes" id="UP000008068">
    <property type="component" value="Unassembled WGS sequence"/>
</dbReference>
<dbReference type="FunCoup" id="G0MJ09">
    <property type="interactions" value="5"/>
</dbReference>
<dbReference type="STRING" id="135651.G0MJ09"/>
<dbReference type="GO" id="GO:0000470">
    <property type="term" value="P:maturation of LSU-rRNA"/>
    <property type="evidence" value="ECO:0007669"/>
    <property type="project" value="TreeGrafter"/>
</dbReference>
<dbReference type="GO" id="GO:0030687">
    <property type="term" value="C:preribosome, large subunit precursor"/>
    <property type="evidence" value="ECO:0007669"/>
    <property type="project" value="TreeGrafter"/>
</dbReference>
<organism evidence="3">
    <name type="scientific">Caenorhabditis brenneri</name>
    <name type="common">Nematode worm</name>
    <dbReference type="NCBI Taxonomy" id="135651"/>
    <lineage>
        <taxon>Eukaryota</taxon>
        <taxon>Metazoa</taxon>
        <taxon>Ecdysozoa</taxon>
        <taxon>Nematoda</taxon>
        <taxon>Chromadorea</taxon>
        <taxon>Rhabditida</taxon>
        <taxon>Rhabditina</taxon>
        <taxon>Rhabditomorpha</taxon>
        <taxon>Rhabditoidea</taxon>
        <taxon>Rhabditidae</taxon>
        <taxon>Peloderinae</taxon>
        <taxon>Caenorhabditis</taxon>
    </lineage>
</organism>
<evidence type="ECO:0000313" key="3">
    <source>
        <dbReference type="Proteomes" id="UP000008068"/>
    </source>
</evidence>
<dbReference type="GO" id="GO:0000460">
    <property type="term" value="P:maturation of 5.8S rRNA"/>
    <property type="evidence" value="ECO:0007669"/>
    <property type="project" value="TreeGrafter"/>
</dbReference>
<dbReference type="InParanoid" id="G0MJ09"/>
<sequence>MNDSSHRQVIVPFTQYEWKYVRQLFRSRRIEDIKECVIILSTWISRTGDNTPVAISCSHVLLQAELAELKMEGMCESERYMAIDDLRSKHGFAIVRFVNYINEMGQTGANLKAMAHAVSKFGIEKKIVDIRHAITHQTCPDLAELRYATKKCLEWLWKNFWLSDSSVAMNSRQATTANSSKATPSEFNSQRGSEQQHLNAIRAFNKWRLKNRDLKTELEWSEVPEIFVIKKLLLLDAPGFLRCFFRDGHLILAEEQWKKIWKFPPTSSDENWIVPEIYQNFWEPLFHLMFSLKLGPEIIIAFLWRLKEPHMRKHQKDQITAYVRMIVLQFADIDVFSADEWCRVLDHLLPVAKNFNIKLIDTVMRNCPNLSRKRRNQIRQILNISSPVPSPNRPSTSSGASSGGGGDVKYIHTVDDIQALMKLRMAKRTASEASASSTNSNKNETTGIELCEATDWVDVPFGMAPGQRLETFTVVIDDIVDRKRKAFDAAIVLDSDSD</sequence>
<keyword evidence="3" id="KW-1185">Reference proteome</keyword>
<dbReference type="OrthoDB" id="10263222at2759"/>
<dbReference type="HOGENOM" id="CLU_044253_0_0_1"/>
<feature type="region of interest" description="Disordered" evidence="1">
    <location>
        <begin position="173"/>
        <end position="194"/>
    </location>
</feature>
<dbReference type="OMA" id="HAITHQN"/>
<dbReference type="GO" id="GO:0090730">
    <property type="term" value="C:Las1 complex"/>
    <property type="evidence" value="ECO:0007669"/>
    <property type="project" value="InterPro"/>
</dbReference>
<reference evidence="3" key="1">
    <citation type="submission" date="2011-07" db="EMBL/GenBank/DDBJ databases">
        <authorList>
            <consortium name="Caenorhabditis brenneri Sequencing and Analysis Consortium"/>
            <person name="Wilson R.K."/>
        </authorList>
    </citation>
    <scope>NUCLEOTIDE SEQUENCE [LARGE SCALE GENOMIC DNA]</scope>
    <source>
        <strain evidence="3">PB2801</strain>
    </source>
</reference>
<evidence type="ECO:0000256" key="1">
    <source>
        <dbReference type="SAM" id="MobiDB-lite"/>
    </source>
</evidence>
<name>G0MJ09_CAEBE</name>
<dbReference type="GO" id="GO:0004519">
    <property type="term" value="F:endonuclease activity"/>
    <property type="evidence" value="ECO:0007669"/>
    <property type="project" value="InterPro"/>
</dbReference>
<dbReference type="EMBL" id="GL379796">
    <property type="protein sequence ID" value="EGT31221.1"/>
    <property type="molecule type" value="Genomic_DNA"/>
</dbReference>
<accession>G0MJ09</accession>
<evidence type="ECO:0000313" key="2">
    <source>
        <dbReference type="EMBL" id="EGT31221.1"/>
    </source>
</evidence>
<dbReference type="PANTHER" id="PTHR15002">
    <property type="entry name" value="RIBOSOMAL BIOGENESIS PROTEIN LAS1L"/>
    <property type="match status" value="1"/>
</dbReference>
<dbReference type="Pfam" id="PF04031">
    <property type="entry name" value="Las1"/>
    <property type="match status" value="1"/>
</dbReference>
<dbReference type="PANTHER" id="PTHR15002:SF0">
    <property type="entry name" value="RIBOSOMAL BIOGENESIS PROTEIN LAS1L"/>
    <property type="match status" value="1"/>
</dbReference>
<dbReference type="eggNOG" id="KOG2425">
    <property type="taxonomic scope" value="Eukaryota"/>
</dbReference>
<dbReference type="AlphaFoldDB" id="G0MJ09"/>
<feature type="region of interest" description="Disordered" evidence="1">
    <location>
        <begin position="382"/>
        <end position="407"/>
    </location>
</feature>